<dbReference type="InterPro" id="IPR001764">
    <property type="entry name" value="Glyco_hydro_3_N"/>
</dbReference>
<dbReference type="InterPro" id="IPR036962">
    <property type="entry name" value="Glyco_hydro_3_N_sf"/>
</dbReference>
<dbReference type="AlphaFoldDB" id="A0A1I4RHC9"/>
<reference evidence="7 8" key="1">
    <citation type="submission" date="2016-10" db="EMBL/GenBank/DDBJ databases">
        <authorList>
            <person name="de Groot N.N."/>
        </authorList>
    </citation>
    <scope>NUCLEOTIDE SEQUENCE [LARGE SCALE GENOMIC DNA]</scope>
    <source>
        <strain evidence="7 8">ATCC 43154</strain>
    </source>
</reference>
<dbReference type="Pfam" id="PF00933">
    <property type="entry name" value="Glyco_hydro_3"/>
    <property type="match status" value="1"/>
</dbReference>
<evidence type="ECO:0000256" key="3">
    <source>
        <dbReference type="ARBA" id="ARBA00012663"/>
    </source>
</evidence>
<proteinExistence type="inferred from homology"/>
<dbReference type="Proteomes" id="UP000199470">
    <property type="component" value="Unassembled WGS sequence"/>
</dbReference>
<accession>A0A1I4RHC9</accession>
<keyword evidence="4" id="KW-0378">Hydrolase</keyword>
<dbReference type="EMBL" id="FOTW01000022">
    <property type="protein sequence ID" value="SFM51688.1"/>
    <property type="molecule type" value="Genomic_DNA"/>
</dbReference>
<dbReference type="RefSeq" id="WP_093389799.1">
    <property type="nucleotide sequence ID" value="NZ_FOTW01000022.1"/>
</dbReference>
<feature type="domain" description="Glycoside hydrolase family 3 N-terminal" evidence="6">
    <location>
        <begin position="18"/>
        <end position="345"/>
    </location>
</feature>
<comment type="catalytic activity">
    <reaction evidence="1">
        <text>Hydrolysis of terminal non-reducing N-acetyl-D-hexosamine residues in N-acetyl-beta-D-hexosaminides.</text>
        <dbReference type="EC" id="3.2.1.52"/>
    </reaction>
</comment>
<dbReference type="EC" id="3.2.1.52" evidence="3"/>
<dbReference type="Gene3D" id="3.20.20.300">
    <property type="entry name" value="Glycoside hydrolase, family 3, N-terminal domain"/>
    <property type="match status" value="1"/>
</dbReference>
<organism evidence="7 8">
    <name type="scientific">Rugamonas rubra</name>
    <dbReference type="NCBI Taxonomy" id="758825"/>
    <lineage>
        <taxon>Bacteria</taxon>
        <taxon>Pseudomonadati</taxon>
        <taxon>Pseudomonadota</taxon>
        <taxon>Betaproteobacteria</taxon>
        <taxon>Burkholderiales</taxon>
        <taxon>Oxalobacteraceae</taxon>
        <taxon>Telluria group</taxon>
        <taxon>Rugamonas</taxon>
    </lineage>
</organism>
<dbReference type="PANTHER" id="PTHR30480">
    <property type="entry name" value="BETA-HEXOSAMINIDASE-RELATED"/>
    <property type="match status" value="1"/>
</dbReference>
<dbReference type="STRING" id="758825.SAMN02982985_04345"/>
<keyword evidence="5" id="KW-0326">Glycosidase</keyword>
<dbReference type="InterPro" id="IPR017853">
    <property type="entry name" value="GH"/>
</dbReference>
<dbReference type="OrthoDB" id="9786661at2"/>
<evidence type="ECO:0000256" key="5">
    <source>
        <dbReference type="ARBA" id="ARBA00023295"/>
    </source>
</evidence>
<dbReference type="PANTHER" id="PTHR30480:SF13">
    <property type="entry name" value="BETA-HEXOSAMINIDASE"/>
    <property type="match status" value="1"/>
</dbReference>
<dbReference type="PROSITE" id="PS00775">
    <property type="entry name" value="GLYCOSYL_HYDROL_F3"/>
    <property type="match status" value="1"/>
</dbReference>
<name>A0A1I4RHC9_9BURK</name>
<protein>
    <recommendedName>
        <fullName evidence="3">beta-N-acetylhexosaminidase</fullName>
        <ecNumber evidence="3">3.2.1.52</ecNumber>
    </recommendedName>
</protein>
<evidence type="ECO:0000256" key="1">
    <source>
        <dbReference type="ARBA" id="ARBA00001231"/>
    </source>
</evidence>
<evidence type="ECO:0000313" key="8">
    <source>
        <dbReference type="Proteomes" id="UP000199470"/>
    </source>
</evidence>
<keyword evidence="8" id="KW-1185">Reference proteome</keyword>
<evidence type="ECO:0000313" key="7">
    <source>
        <dbReference type="EMBL" id="SFM51688.1"/>
    </source>
</evidence>
<evidence type="ECO:0000256" key="2">
    <source>
        <dbReference type="ARBA" id="ARBA00005336"/>
    </source>
</evidence>
<dbReference type="InterPro" id="IPR050226">
    <property type="entry name" value="NagZ_Beta-hexosaminidase"/>
</dbReference>
<gene>
    <name evidence="7" type="ORF">SAMN02982985_04345</name>
</gene>
<evidence type="ECO:0000259" key="6">
    <source>
        <dbReference type="Pfam" id="PF00933"/>
    </source>
</evidence>
<dbReference type="InterPro" id="IPR019800">
    <property type="entry name" value="Glyco_hydro_3_AS"/>
</dbReference>
<dbReference type="SUPFAM" id="SSF51445">
    <property type="entry name" value="(Trans)glycosidases"/>
    <property type="match status" value="1"/>
</dbReference>
<dbReference type="GO" id="GO:0009254">
    <property type="term" value="P:peptidoglycan turnover"/>
    <property type="evidence" value="ECO:0007669"/>
    <property type="project" value="TreeGrafter"/>
</dbReference>
<dbReference type="GO" id="GO:0004563">
    <property type="term" value="F:beta-N-acetylhexosaminidase activity"/>
    <property type="evidence" value="ECO:0007669"/>
    <property type="project" value="UniProtKB-EC"/>
</dbReference>
<sequence>MFESFLDQAARSVGCWSLEEKVGQLFILAFPGKDAEAARTLIERYNLGGCYLSQDNAATFAEARALTASLAAIAAQRRSAPPLLLGVDQEGAWSVLTPESTTGPGNLALGSADNTTLTAAMYQVFGVEMRSAGFNCVLGPCADVNLNCDSPIIDTRSFGEVPKRVSMHVAAAVAGAHAGGIVACAKHFPGHGDTAADSHREIPQVDKPLAALLREDLAPFQAAVAAGVELVMTSHIRYPQIDPLHPATLSAPILQGVLRGRLGFRGIVISDSMNMGAIRHNYAPVDAAILALQSGIDMIMLSEEHYDHDSGYLDKQLAMIAAVVAAVADGRIGRAELDRIVIRVVAFKLARLAGMALHQPYDEAAHRRTERLAAAAAVKVLADPAGNLPLAPARQLVVVQTSPPAAYAKLTNGRGIGPNQAVPAFEYFAAQLGAGLGSAWPQVYDHAAARAWLRGVRLLPDQLVLAVVENYPLPGEDFPQGEAAELLADLAQVFGRQLVVVSLRNGYAAAPPLAGHLCAFGSRECSARAAARACLEGRGEVEHIGEGGGRVALG</sequence>
<comment type="similarity">
    <text evidence="2">Belongs to the glycosyl hydrolase 3 family.</text>
</comment>
<evidence type="ECO:0000256" key="4">
    <source>
        <dbReference type="ARBA" id="ARBA00022801"/>
    </source>
</evidence>
<dbReference type="GO" id="GO:0005975">
    <property type="term" value="P:carbohydrate metabolic process"/>
    <property type="evidence" value="ECO:0007669"/>
    <property type="project" value="InterPro"/>
</dbReference>